<dbReference type="EC" id="3.2.2.21" evidence="3"/>
<comment type="catalytic activity">
    <reaction evidence="1">
        <text>Hydrolysis of alkylated DNA, releasing 3-methyladenine, 3-methylguanine, 7-methylguanine and 7-methyladenine.</text>
        <dbReference type="EC" id="3.2.2.21"/>
    </reaction>
</comment>
<dbReference type="InterPro" id="IPR023170">
    <property type="entry name" value="HhH_base_excis_C"/>
</dbReference>
<keyword evidence="4" id="KW-0489">Methyltransferase</keyword>
<evidence type="ECO:0000259" key="14">
    <source>
        <dbReference type="PROSITE" id="PS01124"/>
    </source>
</evidence>
<evidence type="ECO:0000256" key="6">
    <source>
        <dbReference type="ARBA" id="ARBA00022723"/>
    </source>
</evidence>
<keyword evidence="8" id="KW-0862">Zinc</keyword>
<dbReference type="PANTHER" id="PTHR43003:SF13">
    <property type="entry name" value="DNA-3-METHYLADENINE GLYCOSYLASE 2"/>
    <property type="match status" value="1"/>
</dbReference>
<evidence type="ECO:0000256" key="1">
    <source>
        <dbReference type="ARBA" id="ARBA00000086"/>
    </source>
</evidence>
<keyword evidence="7" id="KW-0227">DNA damage</keyword>
<dbReference type="InterPro" id="IPR003265">
    <property type="entry name" value="HhH-GPD_domain"/>
</dbReference>
<keyword evidence="12" id="KW-0804">Transcription</keyword>
<dbReference type="PANTHER" id="PTHR43003">
    <property type="entry name" value="DNA-3-METHYLADENINE GLYCOSYLASE"/>
    <property type="match status" value="1"/>
</dbReference>
<dbReference type="RefSeq" id="WP_186887325.1">
    <property type="nucleotide sequence ID" value="NZ_JACONZ010000002.1"/>
</dbReference>
<dbReference type="GO" id="GO:0008270">
    <property type="term" value="F:zinc ion binding"/>
    <property type="evidence" value="ECO:0007669"/>
    <property type="project" value="InterPro"/>
</dbReference>
<dbReference type="GO" id="GO:0006307">
    <property type="term" value="P:DNA alkylation repair"/>
    <property type="evidence" value="ECO:0007669"/>
    <property type="project" value="TreeGrafter"/>
</dbReference>
<evidence type="ECO:0000256" key="12">
    <source>
        <dbReference type="ARBA" id="ARBA00023163"/>
    </source>
</evidence>
<dbReference type="InterPro" id="IPR009057">
    <property type="entry name" value="Homeodomain-like_sf"/>
</dbReference>
<dbReference type="InterPro" id="IPR037046">
    <property type="entry name" value="AlkA_N_sf"/>
</dbReference>
<evidence type="ECO:0000256" key="11">
    <source>
        <dbReference type="ARBA" id="ARBA00023159"/>
    </source>
</evidence>
<dbReference type="Pfam" id="PF12833">
    <property type="entry name" value="HTH_18"/>
    <property type="match status" value="1"/>
</dbReference>
<proteinExistence type="predicted"/>
<evidence type="ECO:0000256" key="8">
    <source>
        <dbReference type="ARBA" id="ARBA00022833"/>
    </source>
</evidence>
<keyword evidence="11" id="KW-0010">Activator</keyword>
<dbReference type="GO" id="GO:0032993">
    <property type="term" value="C:protein-DNA complex"/>
    <property type="evidence" value="ECO:0007669"/>
    <property type="project" value="TreeGrafter"/>
</dbReference>
<evidence type="ECO:0000256" key="9">
    <source>
        <dbReference type="ARBA" id="ARBA00023015"/>
    </source>
</evidence>
<dbReference type="SUPFAM" id="SSF46689">
    <property type="entry name" value="Homeodomain-like"/>
    <property type="match status" value="1"/>
</dbReference>
<dbReference type="SUPFAM" id="SSF55945">
    <property type="entry name" value="TATA-box binding protein-like"/>
    <property type="match status" value="1"/>
</dbReference>
<evidence type="ECO:0000256" key="4">
    <source>
        <dbReference type="ARBA" id="ARBA00022603"/>
    </source>
</evidence>
<accession>A0A923I898</accession>
<dbReference type="Gene3D" id="3.40.10.10">
    <property type="entry name" value="DNA Methylphosphotriester Repair Domain"/>
    <property type="match status" value="1"/>
</dbReference>
<dbReference type="SMART" id="SM01009">
    <property type="entry name" value="AlkA_N"/>
    <property type="match status" value="1"/>
</dbReference>
<keyword evidence="16" id="KW-1185">Reference proteome</keyword>
<dbReference type="AlphaFoldDB" id="A0A923I898"/>
<name>A0A923I898_9FIRM</name>
<comment type="caution">
    <text evidence="15">The sequence shown here is derived from an EMBL/GenBank/DDBJ whole genome shotgun (WGS) entry which is preliminary data.</text>
</comment>
<dbReference type="InterPro" id="IPR018060">
    <property type="entry name" value="HTH_AraC"/>
</dbReference>
<evidence type="ECO:0000256" key="3">
    <source>
        <dbReference type="ARBA" id="ARBA00012000"/>
    </source>
</evidence>
<dbReference type="Gene3D" id="1.10.1670.10">
    <property type="entry name" value="Helix-hairpin-Helix base-excision DNA repair enzymes (C-terminal)"/>
    <property type="match status" value="1"/>
</dbReference>
<dbReference type="PROSITE" id="PS01124">
    <property type="entry name" value="HTH_ARAC_FAMILY_2"/>
    <property type="match status" value="1"/>
</dbReference>
<dbReference type="InterPro" id="IPR051912">
    <property type="entry name" value="Alkylbase_DNA_Glycosylase/TA"/>
</dbReference>
<dbReference type="SMART" id="SM00342">
    <property type="entry name" value="HTH_ARAC"/>
    <property type="match status" value="1"/>
</dbReference>
<dbReference type="Gene3D" id="1.10.340.30">
    <property type="entry name" value="Hypothetical protein, domain 2"/>
    <property type="match status" value="1"/>
</dbReference>
<dbReference type="EMBL" id="JACONZ010000002">
    <property type="protein sequence ID" value="MBC5580949.1"/>
    <property type="molecule type" value="Genomic_DNA"/>
</dbReference>
<dbReference type="InterPro" id="IPR011257">
    <property type="entry name" value="DNA_glycosylase"/>
</dbReference>
<gene>
    <name evidence="15" type="ORF">H8S23_05480</name>
</gene>
<feature type="domain" description="HTH araC/xylS-type" evidence="14">
    <location>
        <begin position="94"/>
        <end position="191"/>
    </location>
</feature>
<sequence>MKPLQAAVPLDPDICWPVLLARDARFDGRIFVGISSTGVYCRPVCSARTPKKEHCSFFPSAAAAEAAGYRPCLKCRPELAPGLAPVDASPALARRAAARMEDGLWQCSLEQLAAALGVTGRHLRRVFLAEYGVPPVQYLQTRRLLLAKSLLTDTDLPVTQAAFAAGFSSLRRFNALFQQRYRLSPSALRRQKEGPAEQERITLFLGYRPPYLWDELLAFLQKRAIPGVEEVCGGVYRRTAALLRDGERCCGLFEVRPEAKKNALAVTVSAPLLPVLAAVLARVRQLFDLDCDPQEIGRRLLPMNRLQDGLCRPGARLPGCFEPFETAVRAVLGQQITVRAATVLAGRVAASLGTPLPDLPAGPRFLFPSAADVAALGAAAEDRLCGLGIPRGRARSILALAQALAEGRLDLSAGADPQRQLQVLLSLPGFGPWTAQYVAMRTLSWTDAFLYTDCGVKKALPGRTPKQLLALSGPWAPWRSYATVNLWNFLETKKGADAR</sequence>
<dbReference type="Gene3D" id="3.30.310.20">
    <property type="entry name" value="DNA-3-methyladenine glycosylase AlkA, N-terminal domain"/>
    <property type="match status" value="1"/>
</dbReference>
<dbReference type="GO" id="GO:0043565">
    <property type="term" value="F:sequence-specific DNA binding"/>
    <property type="evidence" value="ECO:0007669"/>
    <property type="project" value="InterPro"/>
</dbReference>
<keyword evidence="6" id="KW-0479">Metal-binding</keyword>
<dbReference type="PROSITE" id="PS00041">
    <property type="entry name" value="HTH_ARAC_FAMILY_1"/>
    <property type="match status" value="1"/>
</dbReference>
<dbReference type="InterPro" id="IPR004026">
    <property type="entry name" value="Ada_DNA_repair_Zn-bd"/>
</dbReference>
<dbReference type="SUPFAM" id="SSF48150">
    <property type="entry name" value="DNA-glycosylase"/>
    <property type="match status" value="1"/>
</dbReference>
<dbReference type="InterPro" id="IPR035451">
    <property type="entry name" value="Ada-like_dom_sf"/>
</dbReference>
<dbReference type="Gene3D" id="1.10.10.60">
    <property type="entry name" value="Homeodomain-like"/>
    <property type="match status" value="2"/>
</dbReference>
<dbReference type="Proteomes" id="UP000659630">
    <property type="component" value="Unassembled WGS sequence"/>
</dbReference>
<dbReference type="GO" id="GO:0006285">
    <property type="term" value="P:base-excision repair, AP site formation"/>
    <property type="evidence" value="ECO:0007669"/>
    <property type="project" value="TreeGrafter"/>
</dbReference>
<dbReference type="Pfam" id="PF02805">
    <property type="entry name" value="Ada_Zn_binding"/>
    <property type="match status" value="1"/>
</dbReference>
<dbReference type="GO" id="GO:0032259">
    <property type="term" value="P:methylation"/>
    <property type="evidence" value="ECO:0007669"/>
    <property type="project" value="UniProtKB-KW"/>
</dbReference>
<evidence type="ECO:0000256" key="2">
    <source>
        <dbReference type="ARBA" id="ARBA00001947"/>
    </source>
</evidence>
<keyword evidence="13" id="KW-0234">DNA repair</keyword>
<dbReference type="GO" id="GO:0005737">
    <property type="term" value="C:cytoplasm"/>
    <property type="evidence" value="ECO:0007669"/>
    <property type="project" value="TreeGrafter"/>
</dbReference>
<reference evidence="15" key="1">
    <citation type="submission" date="2020-08" db="EMBL/GenBank/DDBJ databases">
        <title>Genome public.</title>
        <authorList>
            <person name="Liu C."/>
            <person name="Sun Q."/>
        </authorList>
    </citation>
    <scope>NUCLEOTIDE SEQUENCE</scope>
    <source>
        <strain evidence="15">BX8</strain>
    </source>
</reference>
<dbReference type="SUPFAM" id="SSF57884">
    <property type="entry name" value="Ada DNA repair protein, N-terminal domain (N-Ada 10)"/>
    <property type="match status" value="1"/>
</dbReference>
<dbReference type="InterPro" id="IPR010316">
    <property type="entry name" value="AlkA_N"/>
</dbReference>
<dbReference type="GO" id="GO:0003700">
    <property type="term" value="F:DNA-binding transcription factor activity"/>
    <property type="evidence" value="ECO:0007669"/>
    <property type="project" value="InterPro"/>
</dbReference>
<organism evidence="15 16">
    <name type="scientific">Anaerofilum hominis</name>
    <dbReference type="NCBI Taxonomy" id="2763016"/>
    <lineage>
        <taxon>Bacteria</taxon>
        <taxon>Bacillati</taxon>
        <taxon>Bacillota</taxon>
        <taxon>Clostridia</taxon>
        <taxon>Eubacteriales</taxon>
        <taxon>Oscillospiraceae</taxon>
        <taxon>Anaerofilum</taxon>
    </lineage>
</organism>
<dbReference type="GO" id="GO:0043916">
    <property type="term" value="F:DNA-7-methylguanine glycosylase activity"/>
    <property type="evidence" value="ECO:0007669"/>
    <property type="project" value="TreeGrafter"/>
</dbReference>
<keyword evidence="10" id="KW-0238">DNA-binding</keyword>
<evidence type="ECO:0000256" key="7">
    <source>
        <dbReference type="ARBA" id="ARBA00022763"/>
    </source>
</evidence>
<protein>
    <recommendedName>
        <fullName evidence="3">DNA-3-methyladenine glycosylase II</fullName>
        <ecNumber evidence="3">3.2.2.21</ecNumber>
    </recommendedName>
</protein>
<dbReference type="InterPro" id="IPR018062">
    <property type="entry name" value="HTH_AraC-typ_CS"/>
</dbReference>
<comment type="cofactor">
    <cofactor evidence="2">
        <name>Zn(2+)</name>
        <dbReference type="ChEBI" id="CHEBI:29105"/>
    </cofactor>
</comment>
<evidence type="ECO:0000313" key="16">
    <source>
        <dbReference type="Proteomes" id="UP000659630"/>
    </source>
</evidence>
<evidence type="ECO:0000256" key="13">
    <source>
        <dbReference type="ARBA" id="ARBA00023204"/>
    </source>
</evidence>
<dbReference type="CDD" id="cd00056">
    <property type="entry name" value="ENDO3c"/>
    <property type="match status" value="1"/>
</dbReference>
<dbReference type="GO" id="GO:0008168">
    <property type="term" value="F:methyltransferase activity"/>
    <property type="evidence" value="ECO:0007669"/>
    <property type="project" value="UniProtKB-KW"/>
</dbReference>
<dbReference type="GO" id="GO:0008725">
    <property type="term" value="F:DNA-3-methyladenine glycosylase activity"/>
    <property type="evidence" value="ECO:0007669"/>
    <property type="project" value="TreeGrafter"/>
</dbReference>
<evidence type="ECO:0000256" key="10">
    <source>
        <dbReference type="ARBA" id="ARBA00023125"/>
    </source>
</evidence>
<dbReference type="Pfam" id="PF06029">
    <property type="entry name" value="AlkA_N"/>
    <property type="match status" value="1"/>
</dbReference>
<evidence type="ECO:0000313" key="15">
    <source>
        <dbReference type="EMBL" id="MBC5580949.1"/>
    </source>
</evidence>
<dbReference type="SMART" id="SM00478">
    <property type="entry name" value="ENDO3c"/>
    <property type="match status" value="1"/>
</dbReference>
<dbReference type="GO" id="GO:0032131">
    <property type="term" value="F:alkylated DNA binding"/>
    <property type="evidence" value="ECO:0007669"/>
    <property type="project" value="TreeGrafter"/>
</dbReference>
<keyword evidence="9" id="KW-0805">Transcription regulation</keyword>
<keyword evidence="5" id="KW-0808">Transferase</keyword>
<evidence type="ECO:0000256" key="5">
    <source>
        <dbReference type="ARBA" id="ARBA00022679"/>
    </source>
</evidence>